<feature type="signal peptide" evidence="2">
    <location>
        <begin position="1"/>
        <end position="18"/>
    </location>
</feature>
<evidence type="ECO:0000313" key="3">
    <source>
        <dbReference type="EMBL" id="KAK3050921.1"/>
    </source>
</evidence>
<evidence type="ECO:0000313" key="4">
    <source>
        <dbReference type="Proteomes" id="UP001271007"/>
    </source>
</evidence>
<keyword evidence="4" id="KW-1185">Reference proteome</keyword>
<comment type="caution">
    <text evidence="3">The sequence shown here is derived from an EMBL/GenBank/DDBJ whole genome shotgun (WGS) entry which is preliminary data.</text>
</comment>
<sequence>MRAGTAIFALALAGSASAAVVAVKDGSPTAIERLFGRALAQSEDSTTTTTMTVTSTTWETLTVTLAPASMSVLTSSSSTLASSTASPLVTSLNAPPPMSLSITSSSTTAPSTIGPLVTSLDATPINQHKGLIHQNDDIASTIVATVVVTVVAQPIVTIYVNPSNAEGFIARLPHVTKRDSKPQTVTSPAKRGILTASLITQFVTSTVPATTQTVRVTGTPPPVATGTRLETLAPAAMSNPIPSGVTVVTSTATSTSTVTADSPADYTGPGASSPLWPSGWTSTSTNSTTSFLNISTFSATGLSLSQTPSVVTTSFVLGSTVEITPLVIETSRSPTTTVELPTTTTEPPTTDVGLGSKGAVTSLVPGSGSSKTFDCGGLPVPVGMVVAMAACFGVALLL</sequence>
<keyword evidence="2" id="KW-0732">Signal</keyword>
<feature type="chain" id="PRO_5042566172" evidence="2">
    <location>
        <begin position="19"/>
        <end position="398"/>
    </location>
</feature>
<gene>
    <name evidence="3" type="ORF">LTR09_007999</name>
</gene>
<reference evidence="3" key="1">
    <citation type="submission" date="2023-04" db="EMBL/GenBank/DDBJ databases">
        <title>Black Yeasts Isolated from many extreme environments.</title>
        <authorList>
            <person name="Coleine C."/>
            <person name="Stajich J.E."/>
            <person name="Selbmann L."/>
        </authorList>
    </citation>
    <scope>NUCLEOTIDE SEQUENCE</scope>
    <source>
        <strain evidence="3">CCFEE 5312</strain>
    </source>
</reference>
<dbReference type="Proteomes" id="UP001271007">
    <property type="component" value="Unassembled WGS sequence"/>
</dbReference>
<feature type="compositionally biased region" description="Low complexity" evidence="1">
    <location>
        <begin position="334"/>
        <end position="350"/>
    </location>
</feature>
<feature type="region of interest" description="Disordered" evidence="1">
    <location>
        <begin position="334"/>
        <end position="356"/>
    </location>
</feature>
<proteinExistence type="predicted"/>
<organism evidence="3 4">
    <name type="scientific">Extremus antarcticus</name>
    <dbReference type="NCBI Taxonomy" id="702011"/>
    <lineage>
        <taxon>Eukaryota</taxon>
        <taxon>Fungi</taxon>
        <taxon>Dikarya</taxon>
        <taxon>Ascomycota</taxon>
        <taxon>Pezizomycotina</taxon>
        <taxon>Dothideomycetes</taxon>
        <taxon>Dothideomycetidae</taxon>
        <taxon>Mycosphaerellales</taxon>
        <taxon>Extremaceae</taxon>
        <taxon>Extremus</taxon>
    </lineage>
</organism>
<name>A0AAJ0DC00_9PEZI</name>
<dbReference type="EMBL" id="JAWDJX010000029">
    <property type="protein sequence ID" value="KAK3050921.1"/>
    <property type="molecule type" value="Genomic_DNA"/>
</dbReference>
<dbReference type="AlphaFoldDB" id="A0AAJ0DC00"/>
<evidence type="ECO:0000256" key="2">
    <source>
        <dbReference type="SAM" id="SignalP"/>
    </source>
</evidence>
<protein>
    <submittedName>
        <fullName evidence="3">Uncharacterized protein</fullName>
    </submittedName>
</protein>
<accession>A0AAJ0DC00</accession>
<evidence type="ECO:0000256" key="1">
    <source>
        <dbReference type="SAM" id="MobiDB-lite"/>
    </source>
</evidence>